<dbReference type="AlphaFoldDB" id="A0A317PHX4"/>
<reference evidence="2 3" key="1">
    <citation type="submission" date="2018-05" db="EMBL/GenBank/DDBJ databases">
        <title>Genomic Encyclopedia of Type Strains, Phase IV (KMG-IV): sequencing the most valuable type-strain genomes for metagenomic binning, comparative biology and taxonomic classification.</title>
        <authorList>
            <person name="Goeker M."/>
        </authorList>
    </citation>
    <scope>NUCLEOTIDE SEQUENCE [LARGE SCALE GENOMIC DNA]</scope>
    <source>
        <strain evidence="2 3">DSM 16791</strain>
    </source>
</reference>
<sequence>MLITSTLTSPYVRPTGPPAAVESGAGSGPASIAAAPRDIQPPAPSAPSAPNPFPALASFAAGSQTGDTATGMTRSSGAPGSHAASPSGSPHADPSRAARSNSAADLAPADASETRAEADEITVEGDADTQRFTAVAAQNWMTTDLLIKSIVAPAEQSHTKSVAAETILGAAVSAYMANSRDAEQVRADHAA</sequence>
<dbReference type="EMBL" id="QGTR01000006">
    <property type="protein sequence ID" value="PWV97633.1"/>
    <property type="molecule type" value="Genomic_DNA"/>
</dbReference>
<feature type="region of interest" description="Disordered" evidence="1">
    <location>
        <begin position="1"/>
        <end position="125"/>
    </location>
</feature>
<dbReference type="RefSeq" id="WP_110033931.1">
    <property type="nucleotide sequence ID" value="NZ_QGTR01000006.1"/>
</dbReference>
<feature type="compositionally biased region" description="Pro residues" evidence="1">
    <location>
        <begin position="39"/>
        <end position="53"/>
    </location>
</feature>
<keyword evidence="3" id="KW-1185">Reference proteome</keyword>
<evidence type="ECO:0000256" key="1">
    <source>
        <dbReference type="SAM" id="MobiDB-lite"/>
    </source>
</evidence>
<gene>
    <name evidence="2" type="ORF">DFR52_106156</name>
</gene>
<name>A0A317PHX4_9HYPH</name>
<feature type="compositionally biased region" description="Polar residues" evidence="1">
    <location>
        <begin position="62"/>
        <end position="74"/>
    </location>
</feature>
<protein>
    <submittedName>
        <fullName evidence="2">Uncharacterized protein</fullName>
    </submittedName>
</protein>
<accession>A0A317PHX4</accession>
<proteinExistence type="predicted"/>
<organism evidence="2 3">
    <name type="scientific">Hoeflea marina</name>
    <dbReference type="NCBI Taxonomy" id="274592"/>
    <lineage>
        <taxon>Bacteria</taxon>
        <taxon>Pseudomonadati</taxon>
        <taxon>Pseudomonadota</taxon>
        <taxon>Alphaproteobacteria</taxon>
        <taxon>Hyphomicrobiales</taxon>
        <taxon>Rhizobiaceae</taxon>
        <taxon>Hoeflea</taxon>
    </lineage>
</organism>
<evidence type="ECO:0000313" key="3">
    <source>
        <dbReference type="Proteomes" id="UP000246352"/>
    </source>
</evidence>
<feature type="compositionally biased region" description="Low complexity" evidence="1">
    <location>
        <begin position="75"/>
        <end position="92"/>
    </location>
</feature>
<evidence type="ECO:0000313" key="2">
    <source>
        <dbReference type="EMBL" id="PWV97633.1"/>
    </source>
</evidence>
<comment type="caution">
    <text evidence="2">The sequence shown here is derived from an EMBL/GenBank/DDBJ whole genome shotgun (WGS) entry which is preliminary data.</text>
</comment>
<dbReference type="Proteomes" id="UP000246352">
    <property type="component" value="Unassembled WGS sequence"/>
</dbReference>